<dbReference type="AlphaFoldDB" id="A0AAD7HYE7"/>
<evidence type="ECO:0000313" key="1">
    <source>
        <dbReference type="EMBL" id="KAJ7730199.1"/>
    </source>
</evidence>
<organism evidence="1 2">
    <name type="scientific">Mycena metata</name>
    <dbReference type="NCBI Taxonomy" id="1033252"/>
    <lineage>
        <taxon>Eukaryota</taxon>
        <taxon>Fungi</taxon>
        <taxon>Dikarya</taxon>
        <taxon>Basidiomycota</taxon>
        <taxon>Agaricomycotina</taxon>
        <taxon>Agaricomycetes</taxon>
        <taxon>Agaricomycetidae</taxon>
        <taxon>Agaricales</taxon>
        <taxon>Marasmiineae</taxon>
        <taxon>Mycenaceae</taxon>
        <taxon>Mycena</taxon>
    </lineage>
</organism>
<gene>
    <name evidence="1" type="ORF">B0H16DRAFT_222667</name>
</gene>
<dbReference type="Proteomes" id="UP001215598">
    <property type="component" value="Unassembled WGS sequence"/>
</dbReference>
<reference evidence="1" key="1">
    <citation type="submission" date="2023-03" db="EMBL/GenBank/DDBJ databases">
        <title>Massive genome expansion in bonnet fungi (Mycena s.s.) driven by repeated elements and novel gene families across ecological guilds.</title>
        <authorList>
            <consortium name="Lawrence Berkeley National Laboratory"/>
            <person name="Harder C.B."/>
            <person name="Miyauchi S."/>
            <person name="Viragh M."/>
            <person name="Kuo A."/>
            <person name="Thoen E."/>
            <person name="Andreopoulos B."/>
            <person name="Lu D."/>
            <person name="Skrede I."/>
            <person name="Drula E."/>
            <person name="Henrissat B."/>
            <person name="Morin E."/>
            <person name="Kohler A."/>
            <person name="Barry K."/>
            <person name="LaButti K."/>
            <person name="Morin E."/>
            <person name="Salamov A."/>
            <person name="Lipzen A."/>
            <person name="Mereny Z."/>
            <person name="Hegedus B."/>
            <person name="Baldrian P."/>
            <person name="Stursova M."/>
            <person name="Weitz H."/>
            <person name="Taylor A."/>
            <person name="Grigoriev I.V."/>
            <person name="Nagy L.G."/>
            <person name="Martin F."/>
            <person name="Kauserud H."/>
        </authorList>
    </citation>
    <scope>NUCLEOTIDE SEQUENCE</scope>
    <source>
        <strain evidence="1">CBHHK182m</strain>
    </source>
</reference>
<evidence type="ECO:0000313" key="2">
    <source>
        <dbReference type="Proteomes" id="UP001215598"/>
    </source>
</evidence>
<dbReference type="SUPFAM" id="SSF56801">
    <property type="entry name" value="Acetyl-CoA synthetase-like"/>
    <property type="match status" value="1"/>
</dbReference>
<accession>A0AAD7HYE7</accession>
<sequence>MTSVGAAWKTNKPGYYGKGSVEVSPPTNDLDGPTRRLAISADKLVTQPFATVYDVLQYVAKTHSTRNALGWRDIVDVHEEAKEVVKTVNGKEVKETKKWKYFQLSGYKYITYVWLKDQVDEIARGLVDLGLTTDDVFNIYAATRWVLLFGFRFASCAGRAAGTRRRWGCCALFARSAYGSGTLSSCVRCGVPPSPSPSPPLLLLCSLSMGSTLRFRAARVGMPRDGFVASLARTCPGTWCLLRASCARSAYTYCFPYHPFFRPRCNGAQGCYDYVNANVGCSSGAPYPRCTVLPHLGLRRPAG</sequence>
<name>A0AAD7HYE7_9AGAR</name>
<comment type="caution">
    <text evidence="1">The sequence shown here is derived from an EMBL/GenBank/DDBJ whole genome shotgun (WGS) entry which is preliminary data.</text>
</comment>
<dbReference type="EMBL" id="JARKIB010000161">
    <property type="protein sequence ID" value="KAJ7730199.1"/>
    <property type="molecule type" value="Genomic_DNA"/>
</dbReference>
<protein>
    <submittedName>
        <fullName evidence="1">Uncharacterized protein</fullName>
    </submittedName>
</protein>
<keyword evidence="2" id="KW-1185">Reference proteome</keyword>
<proteinExistence type="predicted"/>